<dbReference type="InterPro" id="IPR009297">
    <property type="entry name" value="DUF952"/>
</dbReference>
<comment type="caution">
    <text evidence="1">The sequence shown here is derived from an EMBL/GenBank/DDBJ whole genome shotgun (WGS) entry which is preliminary data.</text>
</comment>
<dbReference type="PANTHER" id="PTHR34129:SF1">
    <property type="entry name" value="DUF952 DOMAIN-CONTAINING PROTEIN"/>
    <property type="match status" value="1"/>
</dbReference>
<organism evidence="1 2">
    <name type="scientific">Nocardia coubleae</name>
    <dbReference type="NCBI Taxonomy" id="356147"/>
    <lineage>
        <taxon>Bacteria</taxon>
        <taxon>Bacillati</taxon>
        <taxon>Actinomycetota</taxon>
        <taxon>Actinomycetes</taxon>
        <taxon>Mycobacteriales</taxon>
        <taxon>Nocardiaceae</taxon>
        <taxon>Nocardia</taxon>
    </lineage>
</organism>
<evidence type="ECO:0000313" key="2">
    <source>
        <dbReference type="Proteomes" id="UP000572007"/>
    </source>
</evidence>
<dbReference type="EMBL" id="JAAXOM010000005">
    <property type="protein sequence ID" value="NKX89612.1"/>
    <property type="molecule type" value="Genomic_DNA"/>
</dbReference>
<dbReference type="Pfam" id="PF06108">
    <property type="entry name" value="DUF952"/>
    <property type="match status" value="1"/>
</dbReference>
<protein>
    <submittedName>
        <fullName evidence="1">DUF952 domain-containing protein</fullName>
    </submittedName>
</protein>
<dbReference type="PANTHER" id="PTHR34129">
    <property type="entry name" value="BLR1139 PROTEIN"/>
    <property type="match status" value="1"/>
</dbReference>
<dbReference type="AlphaFoldDB" id="A0A846W8B4"/>
<name>A0A846W8B4_9NOCA</name>
<dbReference type="Gene3D" id="3.20.170.20">
    <property type="entry name" value="Protein of unknown function DUF952"/>
    <property type="match status" value="1"/>
</dbReference>
<sequence length="129" mass="14210">MISDTHTLVHLCSFQEWQQFAHDGQRRPPSLAESGFVHLSTPEQVRLPANRLFAGRTDLVLLWLDPARLASPLKWEPGVPGDPESMLFPHLYGPLPVAAVLDVSPYRPGSDGVFHTPRRPGVAPDTTGL</sequence>
<evidence type="ECO:0000313" key="1">
    <source>
        <dbReference type="EMBL" id="NKX89612.1"/>
    </source>
</evidence>
<accession>A0A846W8B4</accession>
<reference evidence="1 2" key="1">
    <citation type="submission" date="2020-04" db="EMBL/GenBank/DDBJ databases">
        <title>MicrobeNet Type strains.</title>
        <authorList>
            <person name="Nicholson A.C."/>
        </authorList>
    </citation>
    <scope>NUCLEOTIDE SEQUENCE [LARGE SCALE GENOMIC DNA]</scope>
    <source>
        <strain evidence="1 2">DSM 44960</strain>
    </source>
</reference>
<dbReference type="SUPFAM" id="SSF56399">
    <property type="entry name" value="ADP-ribosylation"/>
    <property type="match status" value="1"/>
</dbReference>
<dbReference type="Proteomes" id="UP000572007">
    <property type="component" value="Unassembled WGS sequence"/>
</dbReference>
<gene>
    <name evidence="1" type="ORF">HGA10_20180</name>
</gene>
<proteinExistence type="predicted"/>
<dbReference type="RefSeq" id="WP_084456466.1">
    <property type="nucleotide sequence ID" value="NZ_JAAXOM010000005.1"/>
</dbReference>
<keyword evidence="2" id="KW-1185">Reference proteome</keyword>